<dbReference type="Pfam" id="PF08279">
    <property type="entry name" value="HTH_11"/>
    <property type="match status" value="1"/>
</dbReference>
<comment type="caution">
    <text evidence="4">The sequence shown here is derived from an EMBL/GenBank/DDBJ whole genome shotgun (WGS) entry which is preliminary data.</text>
</comment>
<dbReference type="PROSITE" id="PS51000">
    <property type="entry name" value="HTH_DEOR_2"/>
    <property type="match status" value="1"/>
</dbReference>
<dbReference type="InterPro" id="IPR028349">
    <property type="entry name" value="PafC-like"/>
</dbReference>
<dbReference type="PANTHER" id="PTHR34580:SF1">
    <property type="entry name" value="PROTEIN PAFC"/>
    <property type="match status" value="1"/>
</dbReference>
<reference evidence="4 5" key="1">
    <citation type="submission" date="2024-10" db="EMBL/GenBank/DDBJ databases">
        <title>The Natural Products Discovery Center: Release of the First 8490 Sequenced Strains for Exploring Actinobacteria Biosynthetic Diversity.</title>
        <authorList>
            <person name="Kalkreuter E."/>
            <person name="Kautsar S.A."/>
            <person name="Yang D."/>
            <person name="Bader C.D."/>
            <person name="Teijaro C.N."/>
            <person name="Fluegel L."/>
            <person name="Davis C.M."/>
            <person name="Simpson J.R."/>
            <person name="Lauterbach L."/>
            <person name="Steele A.D."/>
            <person name="Gui C."/>
            <person name="Meng S."/>
            <person name="Li G."/>
            <person name="Viehrig K."/>
            <person name="Ye F."/>
            <person name="Su P."/>
            <person name="Kiefer A.F."/>
            <person name="Nichols A."/>
            <person name="Cepeda A.J."/>
            <person name="Yan W."/>
            <person name="Fan B."/>
            <person name="Jiang Y."/>
            <person name="Adhikari A."/>
            <person name="Zheng C.-J."/>
            <person name="Schuster L."/>
            <person name="Cowan T.M."/>
            <person name="Smanski M.J."/>
            <person name="Chevrette M.G."/>
            <person name="De Carvalho L.P.S."/>
            <person name="Shen B."/>
        </authorList>
    </citation>
    <scope>NUCLEOTIDE SEQUENCE [LARGE SCALE GENOMIC DNA]</scope>
    <source>
        <strain evidence="4 5">NPDC050545</strain>
    </source>
</reference>
<dbReference type="PANTHER" id="PTHR34580">
    <property type="match status" value="1"/>
</dbReference>
<organism evidence="4 5">
    <name type="scientific">Nonomuraea typhae</name>
    <dbReference type="NCBI Taxonomy" id="2603600"/>
    <lineage>
        <taxon>Bacteria</taxon>
        <taxon>Bacillati</taxon>
        <taxon>Actinomycetota</taxon>
        <taxon>Actinomycetes</taxon>
        <taxon>Streptosporangiales</taxon>
        <taxon>Streptosporangiaceae</taxon>
        <taxon>Nonomuraea</taxon>
    </lineage>
</organism>
<dbReference type="Proteomes" id="UP001612741">
    <property type="component" value="Unassembled WGS sequence"/>
</dbReference>
<dbReference type="InterPro" id="IPR036390">
    <property type="entry name" value="WH_DNA-bd_sf"/>
</dbReference>
<evidence type="ECO:0000313" key="5">
    <source>
        <dbReference type="Proteomes" id="UP001612741"/>
    </source>
</evidence>
<dbReference type="InterPro" id="IPR026881">
    <property type="entry name" value="WYL_dom"/>
</dbReference>
<dbReference type="SUPFAM" id="SSF46785">
    <property type="entry name" value="Winged helix' DNA-binding domain"/>
    <property type="match status" value="1"/>
</dbReference>
<dbReference type="InterPro" id="IPR036388">
    <property type="entry name" value="WH-like_DNA-bd_sf"/>
</dbReference>
<keyword evidence="2" id="KW-0804">Transcription</keyword>
<dbReference type="Gene3D" id="1.10.10.10">
    <property type="entry name" value="Winged helix-like DNA-binding domain superfamily/Winged helix DNA-binding domain"/>
    <property type="match status" value="1"/>
</dbReference>
<sequence length="322" mass="36261">MRASRLMSILLLLQTRGRMTAQELADRLEVSVRTIYRDVESLHAAGIPLYGDAGTNGGYQLLDGYRTRLTGLTTDEAESLFLAGLPGPAAELGLGAVVTAARLKLMAALPVELRDRAGRVRERFHLDAPAWYRERDPLPFLPAVADAVWRDRVLDVRYKSWKGEVTRRLEPYGLVVKAGRWYLVARCGESVRTYRVWQILDLAVLDEEFARPEGFDLAAHWQEYLTEFESRLRRGEAVVRLTPRGLARLRDLMTPGVAGAAERTAVPLPDGRSEVTLPIESVEHALGEFLRLGGDAEVRSPPELRRRMVETLEELTARYRED</sequence>
<dbReference type="EMBL" id="JBITGY010000014">
    <property type="protein sequence ID" value="MFI6504162.1"/>
    <property type="molecule type" value="Genomic_DNA"/>
</dbReference>
<evidence type="ECO:0000256" key="2">
    <source>
        <dbReference type="ARBA" id="ARBA00023163"/>
    </source>
</evidence>
<dbReference type="InterPro" id="IPR001034">
    <property type="entry name" value="DeoR_HTH"/>
</dbReference>
<dbReference type="PIRSF" id="PIRSF016838">
    <property type="entry name" value="PafC"/>
    <property type="match status" value="1"/>
</dbReference>
<name>A0ABW7Z7K0_9ACTN</name>
<dbReference type="InterPro" id="IPR057727">
    <property type="entry name" value="WCX_dom"/>
</dbReference>
<dbReference type="RefSeq" id="WP_397089921.1">
    <property type="nucleotide sequence ID" value="NZ_JBITGY010000014.1"/>
</dbReference>
<keyword evidence="5" id="KW-1185">Reference proteome</keyword>
<feature type="domain" description="HTH deoR-type" evidence="3">
    <location>
        <begin position="2"/>
        <end position="57"/>
    </location>
</feature>
<dbReference type="Pfam" id="PF13280">
    <property type="entry name" value="WYL"/>
    <property type="match status" value="1"/>
</dbReference>
<dbReference type="Pfam" id="PF25583">
    <property type="entry name" value="WCX"/>
    <property type="match status" value="1"/>
</dbReference>
<evidence type="ECO:0000259" key="3">
    <source>
        <dbReference type="PROSITE" id="PS51000"/>
    </source>
</evidence>
<dbReference type="PROSITE" id="PS52050">
    <property type="entry name" value="WYL"/>
    <property type="match status" value="1"/>
</dbReference>
<keyword evidence="1" id="KW-0805">Transcription regulation</keyword>
<dbReference type="InterPro" id="IPR051534">
    <property type="entry name" value="CBASS_pafABC_assoc_protein"/>
</dbReference>
<gene>
    <name evidence="4" type="ORF">ACIBG2_42730</name>
</gene>
<proteinExistence type="predicted"/>
<protein>
    <submittedName>
        <fullName evidence="4">Helix-turn-helix transcriptional regulator</fullName>
    </submittedName>
</protein>
<accession>A0ABW7Z7K0</accession>
<evidence type="ECO:0000313" key="4">
    <source>
        <dbReference type="EMBL" id="MFI6504162.1"/>
    </source>
</evidence>
<evidence type="ECO:0000256" key="1">
    <source>
        <dbReference type="ARBA" id="ARBA00023015"/>
    </source>
</evidence>
<dbReference type="InterPro" id="IPR013196">
    <property type="entry name" value="HTH_11"/>
</dbReference>